<evidence type="ECO:0000256" key="5">
    <source>
        <dbReference type="ARBA" id="ARBA00022737"/>
    </source>
</evidence>
<dbReference type="FunFam" id="3.30.160.60:FF:000446">
    <property type="entry name" value="Zinc finger protein"/>
    <property type="match status" value="1"/>
</dbReference>
<dbReference type="PROSITE" id="PS00028">
    <property type="entry name" value="ZINC_FINGER_C2H2_1"/>
    <property type="match status" value="8"/>
</dbReference>
<evidence type="ECO:0000313" key="15">
    <source>
        <dbReference type="Proteomes" id="UP000235965"/>
    </source>
</evidence>
<evidence type="ECO:0000256" key="12">
    <source>
        <dbReference type="PROSITE-ProRule" id="PRU00042"/>
    </source>
</evidence>
<evidence type="ECO:0000256" key="3">
    <source>
        <dbReference type="ARBA" id="ARBA00006991"/>
    </source>
</evidence>
<dbReference type="GO" id="GO:0043565">
    <property type="term" value="F:sequence-specific DNA binding"/>
    <property type="evidence" value="ECO:0007669"/>
    <property type="project" value="TreeGrafter"/>
</dbReference>
<evidence type="ECO:0000256" key="6">
    <source>
        <dbReference type="ARBA" id="ARBA00022771"/>
    </source>
</evidence>
<dbReference type="GO" id="GO:0005634">
    <property type="term" value="C:nucleus"/>
    <property type="evidence" value="ECO:0007669"/>
    <property type="project" value="UniProtKB-SubCell"/>
</dbReference>
<protein>
    <recommendedName>
        <fullName evidence="13">C2H2-type domain-containing protein</fullName>
    </recommendedName>
</protein>
<gene>
    <name evidence="14" type="ORF">B7P43_G12159</name>
</gene>
<dbReference type="Pfam" id="PF12874">
    <property type="entry name" value="zf-met"/>
    <property type="match status" value="2"/>
</dbReference>
<dbReference type="OrthoDB" id="10043029at2759"/>
<accession>A0A2J7QME0</accession>
<dbReference type="InterPro" id="IPR036691">
    <property type="entry name" value="Endo/exonu/phosph_ase_sf"/>
</dbReference>
<evidence type="ECO:0000256" key="1">
    <source>
        <dbReference type="ARBA" id="ARBA00003767"/>
    </source>
</evidence>
<dbReference type="PANTHER" id="PTHR24408">
    <property type="entry name" value="ZINC FINGER PROTEIN"/>
    <property type="match status" value="1"/>
</dbReference>
<feature type="domain" description="C2H2-type" evidence="13">
    <location>
        <begin position="419"/>
        <end position="446"/>
    </location>
</feature>
<dbReference type="GO" id="GO:0000981">
    <property type="term" value="F:DNA-binding transcription factor activity, RNA polymerase II-specific"/>
    <property type="evidence" value="ECO:0007669"/>
    <property type="project" value="TreeGrafter"/>
</dbReference>
<keyword evidence="11" id="KW-0539">Nucleus</keyword>
<comment type="function">
    <text evidence="1">May be involved in transcriptional regulation.</text>
</comment>
<feature type="domain" description="C2H2-type" evidence="13">
    <location>
        <begin position="339"/>
        <end position="366"/>
    </location>
</feature>
<dbReference type="InterPro" id="IPR011017">
    <property type="entry name" value="TRASH_dom"/>
</dbReference>
<keyword evidence="4" id="KW-0479">Metal-binding</keyword>
<evidence type="ECO:0000259" key="13">
    <source>
        <dbReference type="PROSITE" id="PS50157"/>
    </source>
</evidence>
<evidence type="ECO:0000256" key="10">
    <source>
        <dbReference type="ARBA" id="ARBA00023163"/>
    </source>
</evidence>
<comment type="subcellular location">
    <subcellularLocation>
        <location evidence="2">Nucleus</location>
    </subcellularLocation>
</comment>
<keyword evidence="6 12" id="KW-0863">Zinc-finger</keyword>
<keyword evidence="5" id="KW-0677">Repeat</keyword>
<dbReference type="FunFam" id="3.30.160.60:FF:003288">
    <property type="entry name" value="Uncharacterized protein"/>
    <property type="match status" value="1"/>
</dbReference>
<dbReference type="STRING" id="105785.A0A2J7QME0"/>
<keyword evidence="10" id="KW-0804">Transcription</keyword>
<keyword evidence="9" id="KW-0238">DNA-binding</keyword>
<keyword evidence="15" id="KW-1185">Reference proteome</keyword>
<feature type="domain" description="C2H2-type" evidence="13">
    <location>
        <begin position="367"/>
        <end position="394"/>
    </location>
</feature>
<dbReference type="Proteomes" id="UP000235965">
    <property type="component" value="Unassembled WGS sequence"/>
</dbReference>
<comment type="similarity">
    <text evidence="3">Belongs to the krueppel C2H2-type zinc-finger protein family.</text>
</comment>
<feature type="domain" description="C2H2-type" evidence="13">
    <location>
        <begin position="447"/>
        <end position="474"/>
    </location>
</feature>
<feature type="domain" description="C2H2-type" evidence="13">
    <location>
        <begin position="559"/>
        <end position="586"/>
    </location>
</feature>
<evidence type="ECO:0000256" key="8">
    <source>
        <dbReference type="ARBA" id="ARBA00023015"/>
    </source>
</evidence>
<dbReference type="SMART" id="SM00746">
    <property type="entry name" value="TRASH"/>
    <property type="match status" value="5"/>
</dbReference>
<keyword evidence="7" id="KW-0862">Zinc</keyword>
<proteinExistence type="inferred from homology"/>
<dbReference type="SUPFAM" id="SSF56219">
    <property type="entry name" value="DNase I-like"/>
    <property type="match status" value="1"/>
</dbReference>
<dbReference type="Pfam" id="PF00096">
    <property type="entry name" value="zf-C2H2"/>
    <property type="match status" value="6"/>
</dbReference>
<dbReference type="Gene3D" id="3.60.10.10">
    <property type="entry name" value="Endonuclease/exonuclease/phosphatase"/>
    <property type="match status" value="1"/>
</dbReference>
<organism evidence="14 15">
    <name type="scientific">Cryptotermes secundus</name>
    <dbReference type="NCBI Taxonomy" id="105785"/>
    <lineage>
        <taxon>Eukaryota</taxon>
        <taxon>Metazoa</taxon>
        <taxon>Ecdysozoa</taxon>
        <taxon>Arthropoda</taxon>
        <taxon>Hexapoda</taxon>
        <taxon>Insecta</taxon>
        <taxon>Pterygota</taxon>
        <taxon>Neoptera</taxon>
        <taxon>Polyneoptera</taxon>
        <taxon>Dictyoptera</taxon>
        <taxon>Blattodea</taxon>
        <taxon>Blattoidea</taxon>
        <taxon>Termitoidae</taxon>
        <taxon>Kalotermitidae</taxon>
        <taxon>Cryptotermitinae</taxon>
        <taxon>Cryptotermes</taxon>
    </lineage>
</organism>
<dbReference type="EMBL" id="NEVH01013213">
    <property type="protein sequence ID" value="PNF29728.1"/>
    <property type="molecule type" value="Genomic_DNA"/>
</dbReference>
<dbReference type="FunFam" id="3.30.160.60:FF:000624">
    <property type="entry name" value="zinc finger protein 697"/>
    <property type="match status" value="3"/>
</dbReference>
<feature type="domain" description="C2H2-type" evidence="13">
    <location>
        <begin position="531"/>
        <end position="558"/>
    </location>
</feature>
<name>A0A2J7QME0_9NEOP</name>
<dbReference type="SMART" id="SM00355">
    <property type="entry name" value="ZnF_C2H2"/>
    <property type="match status" value="9"/>
</dbReference>
<dbReference type="AlphaFoldDB" id="A0A2J7QME0"/>
<feature type="domain" description="C2H2-type" evidence="13">
    <location>
        <begin position="311"/>
        <end position="338"/>
    </location>
</feature>
<evidence type="ECO:0000256" key="11">
    <source>
        <dbReference type="ARBA" id="ARBA00023242"/>
    </source>
</evidence>
<dbReference type="GO" id="GO:0008270">
    <property type="term" value="F:zinc ion binding"/>
    <property type="evidence" value="ECO:0007669"/>
    <property type="project" value="UniProtKB-KW"/>
</dbReference>
<dbReference type="InParanoid" id="A0A2J7QME0"/>
<evidence type="ECO:0000256" key="9">
    <source>
        <dbReference type="ARBA" id="ARBA00023125"/>
    </source>
</evidence>
<feature type="domain" description="C2H2-type" evidence="13">
    <location>
        <begin position="475"/>
        <end position="502"/>
    </location>
</feature>
<dbReference type="FunFam" id="3.30.160.60:FF:001290">
    <property type="entry name" value="Zinc finger 45-like"/>
    <property type="match status" value="1"/>
</dbReference>
<reference evidence="14 15" key="1">
    <citation type="submission" date="2017-12" db="EMBL/GenBank/DDBJ databases">
        <title>Hemimetabolous genomes reveal molecular basis of termite eusociality.</title>
        <authorList>
            <person name="Harrison M.C."/>
            <person name="Jongepier E."/>
            <person name="Robertson H.M."/>
            <person name="Arning N."/>
            <person name="Bitard-Feildel T."/>
            <person name="Chao H."/>
            <person name="Childers C.P."/>
            <person name="Dinh H."/>
            <person name="Doddapaneni H."/>
            <person name="Dugan S."/>
            <person name="Gowin J."/>
            <person name="Greiner C."/>
            <person name="Han Y."/>
            <person name="Hu H."/>
            <person name="Hughes D.S.T."/>
            <person name="Huylmans A.-K."/>
            <person name="Kemena C."/>
            <person name="Kremer L.P.M."/>
            <person name="Lee S.L."/>
            <person name="Lopez-Ezquerra A."/>
            <person name="Mallet L."/>
            <person name="Monroy-Kuhn J.M."/>
            <person name="Moser A."/>
            <person name="Murali S.C."/>
            <person name="Muzny D.M."/>
            <person name="Otani S."/>
            <person name="Piulachs M.-D."/>
            <person name="Poelchau M."/>
            <person name="Qu J."/>
            <person name="Schaub F."/>
            <person name="Wada-Katsumata A."/>
            <person name="Worley K.C."/>
            <person name="Xie Q."/>
            <person name="Ylla G."/>
            <person name="Poulsen M."/>
            <person name="Gibbs R.A."/>
            <person name="Schal C."/>
            <person name="Richards S."/>
            <person name="Belles X."/>
            <person name="Korb J."/>
            <person name="Bornberg-Bauer E."/>
        </authorList>
    </citation>
    <scope>NUCLEOTIDE SEQUENCE [LARGE SCALE GENOMIC DNA]</scope>
    <source>
        <tissue evidence="14">Whole body</tissue>
    </source>
</reference>
<dbReference type="SUPFAM" id="SSF57667">
    <property type="entry name" value="beta-beta-alpha zinc fingers"/>
    <property type="match status" value="5"/>
</dbReference>
<keyword evidence="8" id="KW-0805">Transcription regulation</keyword>
<evidence type="ECO:0000313" key="14">
    <source>
        <dbReference type="EMBL" id="PNF29728.1"/>
    </source>
</evidence>
<dbReference type="FunFam" id="3.30.160.60:FF:002716">
    <property type="entry name" value="Zinc finger protein 212"/>
    <property type="match status" value="2"/>
</dbReference>
<sequence>MAPRIHRPLKVTEFYANGTRRQRYELSKQLQALHVDVALFSETHLKSHERFFIPNYHFYRIDRHSGRKGGSAVAVRKGISHNHADLPPLVSVEATGVCIPIGNSEVLLAAVYKSPGRAWSDANITELLSFRRKSILAGTGLGIQNRKLYALGTPALDQESRPGLGFDPPTFSLSENCDNCPHRFSTYNPADLERARVRGLCGEICPAFSHVLCPAISIEAKVPSGAEAEEDPLAITCPGGIKADPENLTDSEIERRLCGEIFQATSHDAYQAISVKAEVPLAAEAEKDPLAIRFPGREAEPETILGEERPYSREVCNKSFSHRSDLKRHQRIHSRERPFCCEVCNKSFSRQNHLKIHQRIHSGERPFCCEVCNKSFSRRNDLKSHQRIHSGERPFCCEVCNKSFSHRSDLCIYSGERPFCCEVCNKSFSRRNDLKSHQRIHSGERPFCCEVCNKSFSHRSDLKRHQRTHSGERPFCCEVCNKSFIQKSYLKKHQRIHSGERPFCCEVCNKSFIQKSYLKNHQRIHSGERPFCCEVCNKSFIQKIHLKKHQRIHSGERSFCCEVCNKSFSRQSHPKTHQRIHSRELPFCCDVCNKSFS</sequence>
<comment type="caution">
    <text evidence="14">The sequence shown here is derived from an EMBL/GenBank/DDBJ whole genome shotgun (WGS) entry which is preliminary data.</text>
</comment>
<dbReference type="FunFam" id="3.30.160.60:FF:000188">
    <property type="entry name" value="Zinc finger protein 787"/>
    <property type="match status" value="1"/>
</dbReference>
<evidence type="ECO:0000256" key="7">
    <source>
        <dbReference type="ARBA" id="ARBA00022833"/>
    </source>
</evidence>
<dbReference type="InterPro" id="IPR013087">
    <property type="entry name" value="Znf_C2H2_type"/>
</dbReference>
<evidence type="ECO:0000256" key="2">
    <source>
        <dbReference type="ARBA" id="ARBA00004123"/>
    </source>
</evidence>
<dbReference type="InterPro" id="IPR036236">
    <property type="entry name" value="Znf_C2H2_sf"/>
</dbReference>
<dbReference type="PROSITE" id="PS50157">
    <property type="entry name" value="ZINC_FINGER_C2H2_2"/>
    <property type="match status" value="9"/>
</dbReference>
<evidence type="ECO:0000256" key="4">
    <source>
        <dbReference type="ARBA" id="ARBA00022723"/>
    </source>
</evidence>
<feature type="domain" description="C2H2-type" evidence="13">
    <location>
        <begin position="503"/>
        <end position="530"/>
    </location>
</feature>
<dbReference type="PANTHER" id="PTHR24408:SF34">
    <property type="entry name" value="ZINC FINGER PROTEIN 672-RELATED"/>
    <property type="match status" value="1"/>
</dbReference>
<dbReference type="Gene3D" id="3.30.160.60">
    <property type="entry name" value="Classic Zinc Finger"/>
    <property type="match status" value="10"/>
</dbReference>
<dbReference type="FunFam" id="3.30.160.60:FF:000360">
    <property type="entry name" value="zinc finger protein 572"/>
    <property type="match status" value="1"/>
</dbReference>